<dbReference type="Proteomes" id="UP000037136">
    <property type="component" value="Unassembled WGS sequence"/>
</dbReference>
<sequence length="105" mass="12288">MQLKQVLVAALFSMGSVTAIPHSNPDNVEVVARDVNDFNVKARSPDNDGLNARDTAKTAATAGTAKESWHRHHRCDDDWYDWEGRCCRWHSWRREYYGCRDYWWD</sequence>
<comment type="caution">
    <text evidence="3">The sequence shown here is derived from an EMBL/GenBank/DDBJ whole genome shotgun (WGS) entry which is preliminary data.</text>
</comment>
<proteinExistence type="predicted"/>
<keyword evidence="2" id="KW-0732">Signal</keyword>
<protein>
    <submittedName>
        <fullName evidence="3">Uncharacterized protein</fullName>
    </submittedName>
</protein>
<evidence type="ECO:0000256" key="1">
    <source>
        <dbReference type="SAM" id="MobiDB-lite"/>
    </source>
</evidence>
<name>A0A2A9P687_OPHUN</name>
<reference evidence="3 4" key="2">
    <citation type="journal article" date="2017" name="Sci. Rep.">
        <title>Ant-infecting Ophiocordyceps genomes reveal a high diversity of potential behavioral manipulation genes and a possible major role for enterotoxins.</title>
        <authorList>
            <person name="de Bekker C."/>
            <person name="Ohm R.A."/>
            <person name="Evans H.C."/>
            <person name="Brachmann A."/>
            <person name="Hughes D.P."/>
        </authorList>
    </citation>
    <scope>NUCLEOTIDE SEQUENCE [LARGE SCALE GENOMIC DNA]</scope>
    <source>
        <strain evidence="3 4">SC16a</strain>
    </source>
</reference>
<accession>A0A2A9P687</accession>
<dbReference type="AlphaFoldDB" id="A0A2A9P687"/>
<evidence type="ECO:0000256" key="2">
    <source>
        <dbReference type="SAM" id="SignalP"/>
    </source>
</evidence>
<evidence type="ECO:0000313" key="3">
    <source>
        <dbReference type="EMBL" id="PFH56356.1"/>
    </source>
</evidence>
<feature type="signal peptide" evidence="2">
    <location>
        <begin position="1"/>
        <end position="19"/>
    </location>
</feature>
<organism evidence="3 4">
    <name type="scientific">Ophiocordyceps unilateralis</name>
    <name type="common">Zombie-ant fungus</name>
    <name type="synonym">Torrubia unilateralis</name>
    <dbReference type="NCBI Taxonomy" id="268505"/>
    <lineage>
        <taxon>Eukaryota</taxon>
        <taxon>Fungi</taxon>
        <taxon>Dikarya</taxon>
        <taxon>Ascomycota</taxon>
        <taxon>Pezizomycotina</taxon>
        <taxon>Sordariomycetes</taxon>
        <taxon>Hypocreomycetidae</taxon>
        <taxon>Hypocreales</taxon>
        <taxon>Ophiocordycipitaceae</taxon>
        <taxon>Ophiocordyceps</taxon>
    </lineage>
</organism>
<dbReference type="EMBL" id="LAZP02000599">
    <property type="protein sequence ID" value="PFH56356.1"/>
    <property type="molecule type" value="Genomic_DNA"/>
</dbReference>
<feature type="region of interest" description="Disordered" evidence="1">
    <location>
        <begin position="43"/>
        <end position="62"/>
    </location>
</feature>
<evidence type="ECO:0000313" key="4">
    <source>
        <dbReference type="Proteomes" id="UP000037136"/>
    </source>
</evidence>
<dbReference type="OrthoDB" id="4912460at2759"/>
<reference evidence="3 4" key="1">
    <citation type="journal article" date="2015" name="BMC Genomics">
        <title>Gene expression during zombie ant biting behavior reflects the complexity underlying fungal parasitic behavioral manipulation.</title>
        <authorList>
            <person name="de Bekker C."/>
            <person name="Ohm R.A."/>
            <person name="Loreto R.G."/>
            <person name="Sebastian A."/>
            <person name="Albert I."/>
            <person name="Merrow M."/>
            <person name="Brachmann A."/>
            <person name="Hughes D.P."/>
        </authorList>
    </citation>
    <scope>NUCLEOTIDE SEQUENCE [LARGE SCALE GENOMIC DNA]</scope>
    <source>
        <strain evidence="3 4">SC16a</strain>
    </source>
</reference>
<keyword evidence="4" id="KW-1185">Reference proteome</keyword>
<gene>
    <name evidence="3" type="ORF">XA68_16617</name>
</gene>
<feature type="chain" id="PRO_5012134406" evidence="2">
    <location>
        <begin position="20"/>
        <end position="105"/>
    </location>
</feature>